<dbReference type="EnsemblPlants" id="PNT70077">
    <property type="protein sequence ID" value="PNT70077"/>
    <property type="gene ID" value="BRADI_2g05065v3"/>
</dbReference>
<name>A0A2K2D722_BRADI</name>
<dbReference type="AlphaFoldDB" id="A0A2K2D722"/>
<gene>
    <name evidence="1" type="ORF">BRADI_2g05065v3</name>
</gene>
<evidence type="ECO:0000313" key="1">
    <source>
        <dbReference type="EMBL" id="PNT70077.1"/>
    </source>
</evidence>
<reference evidence="1 2" key="1">
    <citation type="journal article" date="2010" name="Nature">
        <title>Genome sequencing and analysis of the model grass Brachypodium distachyon.</title>
        <authorList>
            <consortium name="International Brachypodium Initiative"/>
        </authorList>
    </citation>
    <scope>NUCLEOTIDE SEQUENCE [LARGE SCALE GENOMIC DNA]</scope>
    <source>
        <strain evidence="1 2">Bd21</strain>
    </source>
</reference>
<dbReference type="InParanoid" id="A0A2K2D722"/>
<reference evidence="1" key="2">
    <citation type="submission" date="2017-06" db="EMBL/GenBank/DDBJ databases">
        <title>WGS assembly of Brachypodium distachyon.</title>
        <authorList>
            <consortium name="The International Brachypodium Initiative"/>
            <person name="Lucas S."/>
            <person name="Harmon-Smith M."/>
            <person name="Lail K."/>
            <person name="Tice H."/>
            <person name="Grimwood J."/>
            <person name="Bruce D."/>
            <person name="Barry K."/>
            <person name="Shu S."/>
            <person name="Lindquist E."/>
            <person name="Wang M."/>
            <person name="Pitluck S."/>
            <person name="Vogel J.P."/>
            <person name="Garvin D.F."/>
            <person name="Mockler T.C."/>
            <person name="Schmutz J."/>
            <person name="Rokhsar D."/>
            <person name="Bevan M.W."/>
        </authorList>
    </citation>
    <scope>NUCLEOTIDE SEQUENCE</scope>
    <source>
        <strain evidence="1">Bd21</strain>
    </source>
</reference>
<dbReference type="Proteomes" id="UP000008810">
    <property type="component" value="Chromosome 2"/>
</dbReference>
<keyword evidence="3" id="KW-1185">Reference proteome</keyword>
<sequence>MASGDHGKDPLAMCYKVSVSLLATVQFIGSKSILVCECALPNLGTAVVRPFCRRCHGGVGGVDGWRFGEAQVSPRVEFYFYVLLGILCKVV</sequence>
<organism evidence="1">
    <name type="scientific">Brachypodium distachyon</name>
    <name type="common">Purple false brome</name>
    <name type="synonym">Trachynia distachya</name>
    <dbReference type="NCBI Taxonomy" id="15368"/>
    <lineage>
        <taxon>Eukaryota</taxon>
        <taxon>Viridiplantae</taxon>
        <taxon>Streptophyta</taxon>
        <taxon>Embryophyta</taxon>
        <taxon>Tracheophyta</taxon>
        <taxon>Spermatophyta</taxon>
        <taxon>Magnoliopsida</taxon>
        <taxon>Liliopsida</taxon>
        <taxon>Poales</taxon>
        <taxon>Poaceae</taxon>
        <taxon>BOP clade</taxon>
        <taxon>Pooideae</taxon>
        <taxon>Stipodae</taxon>
        <taxon>Brachypodieae</taxon>
        <taxon>Brachypodium</taxon>
    </lineage>
</organism>
<accession>A0A2K2D722</accession>
<protein>
    <submittedName>
        <fullName evidence="1 2">Uncharacterized protein</fullName>
    </submittedName>
</protein>
<dbReference type="EMBL" id="CM000881">
    <property type="protein sequence ID" value="PNT70077.1"/>
    <property type="molecule type" value="Genomic_DNA"/>
</dbReference>
<reference evidence="2" key="3">
    <citation type="submission" date="2018-08" db="UniProtKB">
        <authorList>
            <consortium name="EnsemblPlants"/>
        </authorList>
    </citation>
    <scope>IDENTIFICATION</scope>
    <source>
        <strain evidence="2">cv. Bd21</strain>
    </source>
</reference>
<evidence type="ECO:0000313" key="2">
    <source>
        <dbReference type="EnsemblPlants" id="PNT70077"/>
    </source>
</evidence>
<dbReference type="Gramene" id="PNT70077">
    <property type="protein sequence ID" value="PNT70077"/>
    <property type="gene ID" value="BRADI_2g05065v3"/>
</dbReference>
<proteinExistence type="predicted"/>
<evidence type="ECO:0000313" key="3">
    <source>
        <dbReference type="Proteomes" id="UP000008810"/>
    </source>
</evidence>